<comment type="caution">
    <text evidence="1">The sequence shown here is derived from an EMBL/GenBank/DDBJ whole genome shotgun (WGS) entry which is preliminary data.</text>
</comment>
<reference evidence="1" key="1">
    <citation type="submission" date="2023-10" db="EMBL/GenBank/DDBJ databases">
        <authorList>
            <person name="Rodriguez Cubillos JULIANA M."/>
            <person name="De Vega J."/>
        </authorList>
    </citation>
    <scope>NUCLEOTIDE SEQUENCE</scope>
</reference>
<proteinExistence type="predicted"/>
<evidence type="ECO:0000313" key="2">
    <source>
        <dbReference type="Proteomes" id="UP001177021"/>
    </source>
</evidence>
<sequence length="610" mass="68947">MIAPIPTSHSNSNHLLPPLSTLHQHNHQKRKREQEQEQVKMCQTSQQQTTIPHSPSPQFQFHPSTPEKSTHFSPPPSLLQRMQRDKCFSCNQIGHWTQNCPNKTPNNNNNSKKPDSANQQIWCRCGYGVCGSKQSGTAKNCGRWYFTCPIERGARCNWVKWCDEHILESDLRPPLLKYPLCDCGAGVCRRVVETGQCCYFACPIKKSHGSCGYRVLEYELLNKARNDEPVNNTSVVPIQQSRHRDLNEFFEGDQTDTSVINLDNDMAEGSDLLSKRMRLTDGSENSSPVAVSEIPEGKCGGSPIEVVVISDIPEGKCGGSPIVMANSQPVDFPEIKFEDDDLETINLASWDAIDAEARLSFSTPSRISCRQSVFQKDILSADVSFGINSQSECRDVVIKSPNQGTQLSPGSEVKLKGFLIEAQKRLLDDLENLDFDQYESMRVTAEATFFLLNCSGFQCKQFSDYVWDFINLATSLAEIDKSMENSPTLEEYSKLLEEERLKLANIKDECTKTEALLQSSNQKRKFLSEEVSRLEAVLREKQNELKFCDLETVKFETRLGDVKRRMLEADETVEDRILQTEAARIKVKERDTKEIAARIALKNAKHALEN</sequence>
<protein>
    <submittedName>
        <fullName evidence="1">Uncharacterized protein</fullName>
    </submittedName>
</protein>
<dbReference type="EMBL" id="CASHSV030000615">
    <property type="protein sequence ID" value="CAJ2672232.1"/>
    <property type="molecule type" value="Genomic_DNA"/>
</dbReference>
<gene>
    <name evidence="1" type="ORF">MILVUS5_LOCUS35898</name>
</gene>
<name>A0ACB0LRM5_TRIPR</name>
<evidence type="ECO:0000313" key="1">
    <source>
        <dbReference type="EMBL" id="CAJ2672232.1"/>
    </source>
</evidence>
<dbReference type="Proteomes" id="UP001177021">
    <property type="component" value="Unassembled WGS sequence"/>
</dbReference>
<keyword evidence="2" id="KW-1185">Reference proteome</keyword>
<organism evidence="1 2">
    <name type="scientific">Trifolium pratense</name>
    <name type="common">Red clover</name>
    <dbReference type="NCBI Taxonomy" id="57577"/>
    <lineage>
        <taxon>Eukaryota</taxon>
        <taxon>Viridiplantae</taxon>
        <taxon>Streptophyta</taxon>
        <taxon>Embryophyta</taxon>
        <taxon>Tracheophyta</taxon>
        <taxon>Spermatophyta</taxon>
        <taxon>Magnoliopsida</taxon>
        <taxon>eudicotyledons</taxon>
        <taxon>Gunneridae</taxon>
        <taxon>Pentapetalae</taxon>
        <taxon>rosids</taxon>
        <taxon>fabids</taxon>
        <taxon>Fabales</taxon>
        <taxon>Fabaceae</taxon>
        <taxon>Papilionoideae</taxon>
        <taxon>50 kb inversion clade</taxon>
        <taxon>NPAAA clade</taxon>
        <taxon>Hologalegina</taxon>
        <taxon>IRL clade</taxon>
        <taxon>Trifolieae</taxon>
        <taxon>Trifolium</taxon>
    </lineage>
</organism>
<accession>A0ACB0LRM5</accession>